<proteinExistence type="predicted"/>
<reference evidence="1 2" key="1">
    <citation type="journal article" date="2016" name="Sci. Rep.">
        <title>Metabolic traits of an uncultured archaeal lineage -MSBL1- from brine pools of the Red Sea.</title>
        <authorList>
            <person name="Mwirichia R."/>
            <person name="Alam I."/>
            <person name="Rashid M."/>
            <person name="Vinu M."/>
            <person name="Ba-Alawi W."/>
            <person name="Anthony Kamau A."/>
            <person name="Kamanda Ngugi D."/>
            <person name="Goker M."/>
            <person name="Klenk H.P."/>
            <person name="Bajic V."/>
            <person name="Stingl U."/>
        </authorList>
    </citation>
    <scope>NUCLEOTIDE SEQUENCE [LARGE SCALE GENOMIC DNA]</scope>
    <source>
        <strain evidence="1">SCGC-AAA259I14</strain>
    </source>
</reference>
<evidence type="ECO:0000313" key="2">
    <source>
        <dbReference type="Proteomes" id="UP000070414"/>
    </source>
</evidence>
<dbReference type="EMBL" id="LHXS01000073">
    <property type="protein sequence ID" value="KXA96307.1"/>
    <property type="molecule type" value="Genomic_DNA"/>
</dbReference>
<sequence>MVPDVLRVEYKGQDYVIYDHYCCDPACRCNTAILNVFELKHSEDPSKEVFTIRVGLDGGYEIEERECEKSMVADFFGSEIRGNEKLFTFLRYRYDKMKNFGREVQKQRWRTAGDW</sequence>
<evidence type="ECO:0000313" key="1">
    <source>
        <dbReference type="EMBL" id="KXA96307.1"/>
    </source>
</evidence>
<dbReference type="AlphaFoldDB" id="A0A133UQA1"/>
<name>A0A133UQA1_9EURY</name>
<keyword evidence="2" id="KW-1185">Reference proteome</keyword>
<dbReference type="Proteomes" id="UP000070414">
    <property type="component" value="Unassembled WGS sequence"/>
</dbReference>
<comment type="caution">
    <text evidence="1">The sequence shown here is derived from an EMBL/GenBank/DDBJ whole genome shotgun (WGS) entry which is preliminary data.</text>
</comment>
<protein>
    <submittedName>
        <fullName evidence="1">Uncharacterized protein</fullName>
    </submittedName>
</protein>
<accession>A0A133UQA1</accession>
<gene>
    <name evidence="1" type="ORF">AKJ38_03515</name>
</gene>
<organism evidence="1 2">
    <name type="scientific">candidate division MSBL1 archaeon SCGC-AAA259I14</name>
    <dbReference type="NCBI Taxonomy" id="1698268"/>
    <lineage>
        <taxon>Archaea</taxon>
        <taxon>Methanobacteriati</taxon>
        <taxon>Methanobacteriota</taxon>
        <taxon>candidate division MSBL1</taxon>
    </lineage>
</organism>